<dbReference type="EMBL" id="JAWDGP010005950">
    <property type="protein sequence ID" value="KAK3749251.1"/>
    <property type="molecule type" value="Genomic_DNA"/>
</dbReference>
<proteinExistence type="predicted"/>
<feature type="region of interest" description="Disordered" evidence="1">
    <location>
        <begin position="82"/>
        <end position="126"/>
    </location>
</feature>
<evidence type="ECO:0000256" key="1">
    <source>
        <dbReference type="SAM" id="MobiDB-lite"/>
    </source>
</evidence>
<feature type="region of interest" description="Disordered" evidence="1">
    <location>
        <begin position="1"/>
        <end position="46"/>
    </location>
</feature>
<name>A0AAE0YKU6_9GAST</name>
<gene>
    <name evidence="2" type="ORF">RRG08_038637</name>
</gene>
<feature type="compositionally biased region" description="Basic and acidic residues" evidence="1">
    <location>
        <begin position="113"/>
        <end position="126"/>
    </location>
</feature>
<dbReference type="AlphaFoldDB" id="A0AAE0YKU6"/>
<sequence length="126" mass="13983">MLLSPAATCHAPTDVVVNGAEEQELASDERGEVEGGEERGEGKRPLGKDTLCLFLQKRQGSNHNFHKRQISTQFSSRVIERIGSRGGGRIRREKAVKRDGLNGKSKPRNKTMLKSEMKREGAPKSR</sequence>
<feature type="compositionally biased region" description="Basic and acidic residues" evidence="1">
    <location>
        <begin position="27"/>
        <end position="46"/>
    </location>
</feature>
<keyword evidence="3" id="KW-1185">Reference proteome</keyword>
<evidence type="ECO:0000313" key="3">
    <source>
        <dbReference type="Proteomes" id="UP001283361"/>
    </source>
</evidence>
<accession>A0AAE0YKU6</accession>
<protein>
    <submittedName>
        <fullName evidence="2">Uncharacterized protein</fullName>
    </submittedName>
</protein>
<comment type="caution">
    <text evidence="2">The sequence shown here is derived from an EMBL/GenBank/DDBJ whole genome shotgun (WGS) entry which is preliminary data.</text>
</comment>
<evidence type="ECO:0000313" key="2">
    <source>
        <dbReference type="EMBL" id="KAK3749251.1"/>
    </source>
</evidence>
<organism evidence="2 3">
    <name type="scientific">Elysia crispata</name>
    <name type="common">lettuce slug</name>
    <dbReference type="NCBI Taxonomy" id="231223"/>
    <lineage>
        <taxon>Eukaryota</taxon>
        <taxon>Metazoa</taxon>
        <taxon>Spiralia</taxon>
        <taxon>Lophotrochozoa</taxon>
        <taxon>Mollusca</taxon>
        <taxon>Gastropoda</taxon>
        <taxon>Heterobranchia</taxon>
        <taxon>Euthyneura</taxon>
        <taxon>Panpulmonata</taxon>
        <taxon>Sacoglossa</taxon>
        <taxon>Placobranchoidea</taxon>
        <taxon>Plakobranchidae</taxon>
        <taxon>Elysia</taxon>
    </lineage>
</organism>
<dbReference type="Proteomes" id="UP001283361">
    <property type="component" value="Unassembled WGS sequence"/>
</dbReference>
<reference evidence="2" key="1">
    <citation type="journal article" date="2023" name="G3 (Bethesda)">
        <title>A reference genome for the long-term kleptoplast-retaining sea slug Elysia crispata morphotype clarki.</title>
        <authorList>
            <person name="Eastman K.E."/>
            <person name="Pendleton A.L."/>
            <person name="Shaikh M.A."/>
            <person name="Suttiyut T."/>
            <person name="Ogas R."/>
            <person name="Tomko P."/>
            <person name="Gavelis G."/>
            <person name="Widhalm J.R."/>
            <person name="Wisecaver J.H."/>
        </authorList>
    </citation>
    <scope>NUCLEOTIDE SEQUENCE</scope>
    <source>
        <strain evidence="2">ECLA1</strain>
    </source>
</reference>